<feature type="domain" description="DUF4468" evidence="2">
    <location>
        <begin position="34"/>
        <end position="116"/>
    </location>
</feature>
<accession>A0ABR7WL96</accession>
<comment type="caution">
    <text evidence="3">The sequence shown here is derived from an EMBL/GenBank/DDBJ whole genome shotgun (WGS) entry which is preliminary data.</text>
</comment>
<sequence>MKKLFFSIVCILLINTARAQKDVLQFDEDNKYVYYQVVDKKGFSADTLYNRGLVFMKSQGLKGDGDAKAGIITAKPKLVLYANSLVSKKEAGEVSYILNVETKDQKYRYKFAGFVFKPYKINRYGSMATQPGVEIPLEKLWTKYSAKETDALLDQVGAFCKTTAARLLQQMDKVPVLRSEDAVKKVATDKW</sequence>
<dbReference type="EMBL" id="JACWMY010000001">
    <property type="protein sequence ID" value="MBD1362242.1"/>
    <property type="molecule type" value="Genomic_DNA"/>
</dbReference>
<protein>
    <submittedName>
        <fullName evidence="3">DUF4468 domain-containing protein</fullName>
    </submittedName>
</protein>
<feature type="chain" id="PRO_5046148439" evidence="1">
    <location>
        <begin position="20"/>
        <end position="191"/>
    </location>
</feature>
<keyword evidence="4" id="KW-1185">Reference proteome</keyword>
<name>A0ABR7WL96_9SPHI</name>
<dbReference type="Proteomes" id="UP000606600">
    <property type="component" value="Unassembled WGS sequence"/>
</dbReference>
<feature type="signal peptide" evidence="1">
    <location>
        <begin position="1"/>
        <end position="19"/>
    </location>
</feature>
<evidence type="ECO:0000256" key="1">
    <source>
        <dbReference type="SAM" id="SignalP"/>
    </source>
</evidence>
<gene>
    <name evidence="3" type="ORF">IDJ77_00340</name>
</gene>
<evidence type="ECO:0000313" key="3">
    <source>
        <dbReference type="EMBL" id="MBD1362242.1"/>
    </source>
</evidence>
<dbReference type="Pfam" id="PF14730">
    <property type="entry name" value="DUF4468"/>
    <property type="match status" value="1"/>
</dbReference>
<reference evidence="3 4" key="1">
    <citation type="submission" date="2020-09" db="EMBL/GenBank/DDBJ databases">
        <title>Novel species of Mucilaginibacter isolated from a glacier on the Tibetan Plateau.</title>
        <authorList>
            <person name="Liu Q."/>
            <person name="Xin Y.-H."/>
        </authorList>
    </citation>
    <scope>NUCLEOTIDE SEQUENCE [LARGE SCALE GENOMIC DNA]</scope>
    <source>
        <strain evidence="3 4">ZT4R22</strain>
    </source>
</reference>
<evidence type="ECO:0000259" key="2">
    <source>
        <dbReference type="Pfam" id="PF14730"/>
    </source>
</evidence>
<dbReference type="RefSeq" id="WP_191186932.1">
    <property type="nucleotide sequence ID" value="NZ_JACWMY010000001.1"/>
</dbReference>
<dbReference type="InterPro" id="IPR027823">
    <property type="entry name" value="DUF4468"/>
</dbReference>
<organism evidence="3 4">
    <name type="scientific">Mucilaginibacter pankratovii</name>
    <dbReference type="NCBI Taxonomy" id="2772110"/>
    <lineage>
        <taxon>Bacteria</taxon>
        <taxon>Pseudomonadati</taxon>
        <taxon>Bacteroidota</taxon>
        <taxon>Sphingobacteriia</taxon>
        <taxon>Sphingobacteriales</taxon>
        <taxon>Sphingobacteriaceae</taxon>
        <taxon>Mucilaginibacter</taxon>
    </lineage>
</organism>
<dbReference type="Gene3D" id="3.30.530.80">
    <property type="match status" value="1"/>
</dbReference>
<proteinExistence type="predicted"/>
<keyword evidence="1" id="KW-0732">Signal</keyword>
<evidence type="ECO:0000313" key="4">
    <source>
        <dbReference type="Proteomes" id="UP000606600"/>
    </source>
</evidence>